<accession>A0ABM9BFJ4</accession>
<organism evidence="1 2">
    <name type="scientific">Paenibacillus pseudetheri</name>
    <dbReference type="NCBI Taxonomy" id="2897682"/>
    <lineage>
        <taxon>Bacteria</taxon>
        <taxon>Bacillati</taxon>
        <taxon>Bacillota</taxon>
        <taxon>Bacilli</taxon>
        <taxon>Bacillales</taxon>
        <taxon>Paenibacillaceae</taxon>
        <taxon>Paenibacillus</taxon>
    </lineage>
</organism>
<gene>
    <name evidence="1" type="ORF">PAECIP111894_03720</name>
</gene>
<evidence type="ECO:0000313" key="2">
    <source>
        <dbReference type="Proteomes" id="UP000838749"/>
    </source>
</evidence>
<comment type="caution">
    <text evidence="1">The sequence shown here is derived from an EMBL/GenBank/DDBJ whole genome shotgun (WGS) entry which is preliminary data.</text>
</comment>
<reference evidence="1" key="1">
    <citation type="submission" date="2021-12" db="EMBL/GenBank/DDBJ databases">
        <authorList>
            <person name="Criscuolo A."/>
        </authorList>
    </citation>
    <scope>NUCLEOTIDE SEQUENCE</scope>
    <source>
        <strain evidence="1">CIP111894</strain>
    </source>
</reference>
<dbReference type="Proteomes" id="UP000838749">
    <property type="component" value="Unassembled WGS sequence"/>
</dbReference>
<sequence>MDFKRLFLSKNENILLLQKWNFDQDIESELFVEVTLTFNDGSERWCTLTTPENLVQYFSNNCMEPPGLYMKHLIIMKAMNKEDVEATFRYLDSQNELVGLTIPLNEILFKNDV</sequence>
<proteinExistence type="predicted"/>
<dbReference type="EMBL" id="CAKMAB010000021">
    <property type="protein sequence ID" value="CAH1057562.1"/>
    <property type="molecule type" value="Genomic_DNA"/>
</dbReference>
<evidence type="ECO:0000313" key="1">
    <source>
        <dbReference type="EMBL" id="CAH1057562.1"/>
    </source>
</evidence>
<protein>
    <submittedName>
        <fullName evidence="1">Uncharacterized protein</fullName>
    </submittedName>
</protein>
<keyword evidence="2" id="KW-1185">Reference proteome</keyword>
<name>A0ABM9BFJ4_9BACL</name>